<organism evidence="11 12">
    <name type="scientific">Malassezia restricta (strain ATCC 96810 / NBRC 103918 / CBS 7877)</name>
    <name type="common">Seborrheic dermatitis infection agent</name>
    <dbReference type="NCBI Taxonomy" id="425264"/>
    <lineage>
        <taxon>Eukaryota</taxon>
        <taxon>Fungi</taxon>
        <taxon>Dikarya</taxon>
        <taxon>Basidiomycota</taxon>
        <taxon>Ustilaginomycotina</taxon>
        <taxon>Malasseziomycetes</taxon>
        <taxon>Malasseziales</taxon>
        <taxon>Malasseziaceae</taxon>
        <taxon>Malassezia</taxon>
    </lineage>
</organism>
<reference evidence="11 12" key="1">
    <citation type="submission" date="2018-10" db="EMBL/GenBank/DDBJ databases">
        <title>Complete genome sequence of Malassezia restricta CBS 7877.</title>
        <authorList>
            <person name="Morand S.C."/>
            <person name="Bertignac M."/>
            <person name="Iltis A."/>
            <person name="Kolder I."/>
            <person name="Pirovano W."/>
            <person name="Jourdain R."/>
            <person name="Clavaud C."/>
        </authorList>
    </citation>
    <scope>NUCLEOTIDE SEQUENCE [LARGE SCALE GENOMIC DNA]</scope>
    <source>
        <strain evidence="11 12">CBS 7877</strain>
    </source>
</reference>
<feature type="transmembrane region" description="Helical" evidence="10">
    <location>
        <begin position="74"/>
        <end position="98"/>
    </location>
</feature>
<feature type="transmembrane region" description="Helical" evidence="10">
    <location>
        <begin position="33"/>
        <end position="53"/>
    </location>
</feature>
<feature type="transmembrane region" description="Helical" evidence="10">
    <location>
        <begin position="104"/>
        <end position="127"/>
    </location>
</feature>
<comment type="subcellular location">
    <subcellularLocation>
        <location evidence="1 10">Endoplasmic reticulum membrane</location>
        <topology evidence="1 10">Multi-pass membrane protein</topology>
    </subcellularLocation>
</comment>
<dbReference type="Pfam" id="PF04506">
    <property type="entry name" value="Rft-1"/>
    <property type="match status" value="1"/>
</dbReference>
<proteinExistence type="inferred from homology"/>
<dbReference type="EMBL" id="CP033151">
    <property type="protein sequence ID" value="AYO43495.1"/>
    <property type="molecule type" value="Genomic_DNA"/>
</dbReference>
<evidence type="ECO:0000256" key="10">
    <source>
        <dbReference type="RuleBase" id="RU365067"/>
    </source>
</evidence>
<keyword evidence="10" id="KW-0813">Transport</keyword>
<keyword evidence="7 10" id="KW-0472">Membrane</keyword>
<feature type="transmembrane region" description="Helical" evidence="10">
    <location>
        <begin position="160"/>
        <end position="185"/>
    </location>
</feature>
<dbReference type="VEuPathDB" id="FungiDB:DNF11_2545"/>
<feature type="transmembrane region" description="Helical" evidence="10">
    <location>
        <begin position="459"/>
        <end position="479"/>
    </location>
</feature>
<evidence type="ECO:0000256" key="5">
    <source>
        <dbReference type="ARBA" id="ARBA00022824"/>
    </source>
</evidence>
<dbReference type="PANTHER" id="PTHR13117:SF5">
    <property type="entry name" value="PROTEIN RFT1 HOMOLOG"/>
    <property type="match status" value="1"/>
</dbReference>
<dbReference type="Proteomes" id="UP000269793">
    <property type="component" value="Chromosome IV"/>
</dbReference>
<keyword evidence="6 10" id="KW-1133">Transmembrane helix</keyword>
<dbReference type="GO" id="GO:0006488">
    <property type="term" value="P:dolichol-linked oligosaccharide biosynthetic process"/>
    <property type="evidence" value="ECO:0007669"/>
    <property type="project" value="InterPro"/>
</dbReference>
<dbReference type="OrthoDB" id="9979195at2759"/>
<dbReference type="InterPro" id="IPR007594">
    <property type="entry name" value="RFT1"/>
</dbReference>
<dbReference type="GO" id="GO:0034203">
    <property type="term" value="P:glycolipid translocation"/>
    <property type="evidence" value="ECO:0007669"/>
    <property type="project" value="TreeGrafter"/>
</dbReference>
<evidence type="ECO:0000256" key="4">
    <source>
        <dbReference type="ARBA" id="ARBA00022692"/>
    </source>
</evidence>
<dbReference type="PANTHER" id="PTHR13117">
    <property type="entry name" value="ENDOPLASMIC RETICULUM MULTISPAN TRANSMEMBRANE PROTEIN-RELATED"/>
    <property type="match status" value="1"/>
</dbReference>
<dbReference type="STRING" id="425264.A0A3G2S604"/>
<evidence type="ECO:0000256" key="7">
    <source>
        <dbReference type="ARBA" id="ARBA00023136"/>
    </source>
</evidence>
<dbReference type="GO" id="GO:0005789">
    <property type="term" value="C:endoplasmic reticulum membrane"/>
    <property type="evidence" value="ECO:0007669"/>
    <property type="project" value="UniProtKB-SubCell"/>
</dbReference>
<evidence type="ECO:0000256" key="8">
    <source>
        <dbReference type="ARBA" id="ARBA00044793"/>
    </source>
</evidence>
<evidence type="ECO:0000256" key="1">
    <source>
        <dbReference type="ARBA" id="ARBA00004477"/>
    </source>
</evidence>
<dbReference type="AlphaFoldDB" id="A0A3G2S604"/>
<evidence type="ECO:0000256" key="2">
    <source>
        <dbReference type="ARBA" id="ARBA00004922"/>
    </source>
</evidence>
<keyword evidence="12" id="KW-1185">Reference proteome</keyword>
<feature type="transmembrane region" description="Helical" evidence="10">
    <location>
        <begin position="382"/>
        <end position="401"/>
    </location>
</feature>
<comment type="function">
    <text evidence="9 10">Intramembrane glycolipid transporter that operates in the biosynthetic pathway of dolichol-linked oligosaccharides, the glycan precursors employed in protein asparagine (N)-glycosylation. The sequential addition of sugars to dolichol pyrophosphate produces dolichol-linked oligosaccharides containing fourteen sugars, including two GlcNAcs, nine mannoses and three glucoses. Once assembled, the oligosaccharide is transferred from the lipid to nascent proteins by oligosaccharyltransferases. The assembly of dolichol-linked oligosaccharides begins on the cytosolic side of the endoplasmic reticulum membrane and finishes in its lumen. RFT1 could mediate the translocation of the cytosolically oriented intermediate DolPP-GlcNAc2Man5, produced by ALG11, into the ER lumen where dolichol-linked oligosaccharides assembly continues. However, the intramembrane lipid transporter activity could not be confirmed in vitro.</text>
</comment>
<comment type="pathway">
    <text evidence="2">Protein modification; protein glycosylation.</text>
</comment>
<feature type="transmembrane region" description="Helical" evidence="10">
    <location>
        <begin position="191"/>
        <end position="214"/>
    </location>
</feature>
<name>A0A3G2S604_MALR7</name>
<feature type="transmembrane region" description="Helical" evidence="10">
    <location>
        <begin position="350"/>
        <end position="370"/>
    </location>
</feature>
<evidence type="ECO:0000256" key="9">
    <source>
        <dbReference type="ARBA" id="ARBA00045912"/>
    </source>
</evidence>
<evidence type="ECO:0000256" key="3">
    <source>
        <dbReference type="ARBA" id="ARBA00010288"/>
    </source>
</evidence>
<gene>
    <name evidence="11" type="primary">RFT1</name>
    <name evidence="11" type="ORF">DNF11_2545</name>
</gene>
<feature type="transmembrane region" description="Helical" evidence="10">
    <location>
        <begin position="317"/>
        <end position="338"/>
    </location>
</feature>
<evidence type="ECO:0000313" key="11">
    <source>
        <dbReference type="EMBL" id="AYO43495.1"/>
    </source>
</evidence>
<comment type="caution">
    <text evidence="10">Lacks conserved residue(s) required for the propagation of feature annotation.</text>
</comment>
<protein>
    <recommendedName>
        <fullName evidence="8 10">Man(5)GlcNAc(2)-PP-dolichol translocation protein RFT1</fullName>
    </recommendedName>
</protein>
<sequence>MPQAASGLLALQIGARLGTFVLNQVLVRTASPAVFGAANVQLELVLSTVLALSREGTRALMLRRQDALRRGDPMLHNLALVPVWIGSVLSIVVGWAYVTYLAPAALWAQSGVAVPVSVALYGLGAWLELWAEPLHTCALGLDAYVSIRVAMEAGGLAAKAVVTAVLLQPACVAAMQRCVAAYVALSSEACALLAFAWGRVAYGAMVLLVGAVCLRGHARRWWWPTSAAAVWGDAPTRAFLRVTTGQAALKLVLTEGEKLAAARLTTLDEQGAYALASNYGSLVARMLFQPLEESVRLRLSQGGEAAAWMRTLLRLHVLFGTGLVALAPPVAAPFLRLVAGPAWAHAAPILGMYCWYVPVLGVNGVVEAFVQSVAPARVLRVYSYVLVAASAVMVGVLASPVAEARMVVANIASLSVRALASSAYVAHVSRRPWDGVVPHGWVWSVLVACGAIVRAYPASWGVCAAACIAAVVVGERRALAQALWML</sequence>
<evidence type="ECO:0000256" key="6">
    <source>
        <dbReference type="ARBA" id="ARBA00022989"/>
    </source>
</evidence>
<accession>A0A3G2S604</accession>
<keyword evidence="5 10" id="KW-0256">Endoplasmic reticulum</keyword>
<evidence type="ECO:0000313" key="12">
    <source>
        <dbReference type="Proteomes" id="UP000269793"/>
    </source>
</evidence>
<comment type="similarity">
    <text evidence="3 10">Belongs to the RFT1 family.</text>
</comment>
<keyword evidence="4 10" id="KW-0812">Transmembrane</keyword>